<proteinExistence type="predicted"/>
<keyword evidence="4 5" id="KW-0472">Membrane</keyword>
<comment type="subcellular location">
    <subcellularLocation>
        <location evidence="1">Membrane</location>
        <topology evidence="1">Multi-pass membrane protein</topology>
    </subcellularLocation>
</comment>
<accession>A0A840CRQ4</accession>
<dbReference type="Pfam" id="PF07291">
    <property type="entry name" value="MauE"/>
    <property type="match status" value="1"/>
</dbReference>
<evidence type="ECO:0000256" key="5">
    <source>
        <dbReference type="SAM" id="Phobius"/>
    </source>
</evidence>
<feature type="transmembrane region" description="Helical" evidence="5">
    <location>
        <begin position="87"/>
        <end position="105"/>
    </location>
</feature>
<feature type="transmembrane region" description="Helical" evidence="5">
    <location>
        <begin position="7"/>
        <end position="29"/>
    </location>
</feature>
<feature type="transmembrane region" description="Helical" evidence="5">
    <location>
        <begin position="405"/>
        <end position="427"/>
    </location>
</feature>
<feature type="domain" description="Methylamine utilisation protein MauE" evidence="6">
    <location>
        <begin position="9"/>
        <end position="140"/>
    </location>
</feature>
<dbReference type="GO" id="GO:0030416">
    <property type="term" value="P:methylamine metabolic process"/>
    <property type="evidence" value="ECO:0007669"/>
    <property type="project" value="InterPro"/>
</dbReference>
<dbReference type="EMBL" id="JACIEP010000016">
    <property type="protein sequence ID" value="MBB4037731.1"/>
    <property type="molecule type" value="Genomic_DNA"/>
</dbReference>
<keyword evidence="2 5" id="KW-0812">Transmembrane</keyword>
<gene>
    <name evidence="7" type="ORF">GGR21_003652</name>
</gene>
<evidence type="ECO:0000313" key="8">
    <source>
        <dbReference type="Proteomes" id="UP000555103"/>
    </source>
</evidence>
<keyword evidence="8" id="KW-1185">Reference proteome</keyword>
<evidence type="ECO:0000256" key="2">
    <source>
        <dbReference type="ARBA" id="ARBA00022692"/>
    </source>
</evidence>
<name>A0A840CRQ4_9BACT</name>
<keyword evidence="3 5" id="KW-1133">Transmembrane helix</keyword>
<reference evidence="7 8" key="1">
    <citation type="submission" date="2020-08" db="EMBL/GenBank/DDBJ databases">
        <title>Genomic Encyclopedia of Type Strains, Phase IV (KMG-IV): sequencing the most valuable type-strain genomes for metagenomic binning, comparative biology and taxonomic classification.</title>
        <authorList>
            <person name="Goeker M."/>
        </authorList>
    </citation>
    <scope>NUCLEOTIDE SEQUENCE [LARGE SCALE GENOMIC DNA]</scope>
    <source>
        <strain evidence="7 8">DSM 104969</strain>
    </source>
</reference>
<evidence type="ECO:0000256" key="1">
    <source>
        <dbReference type="ARBA" id="ARBA00004141"/>
    </source>
</evidence>
<comment type="caution">
    <text evidence="7">The sequence shown here is derived from an EMBL/GenBank/DDBJ whole genome shotgun (WGS) entry which is preliminary data.</text>
</comment>
<evidence type="ECO:0000256" key="4">
    <source>
        <dbReference type="ARBA" id="ARBA00023136"/>
    </source>
</evidence>
<feature type="transmembrane region" description="Helical" evidence="5">
    <location>
        <begin position="55"/>
        <end position="80"/>
    </location>
</feature>
<evidence type="ECO:0000313" key="7">
    <source>
        <dbReference type="EMBL" id="MBB4037731.1"/>
    </source>
</evidence>
<feature type="transmembrane region" description="Helical" evidence="5">
    <location>
        <begin position="125"/>
        <end position="143"/>
    </location>
</feature>
<dbReference type="Proteomes" id="UP000555103">
    <property type="component" value="Unassembled WGS sequence"/>
</dbReference>
<dbReference type="InterPro" id="IPR009908">
    <property type="entry name" value="Methylamine_util_MauE"/>
</dbReference>
<dbReference type="AlphaFoldDB" id="A0A840CRQ4"/>
<dbReference type="GO" id="GO:0016020">
    <property type="term" value="C:membrane"/>
    <property type="evidence" value="ECO:0007669"/>
    <property type="project" value="UniProtKB-SubCell"/>
</dbReference>
<dbReference type="RefSeq" id="WP_183308557.1">
    <property type="nucleotide sequence ID" value="NZ_JACIEP010000016.1"/>
</dbReference>
<dbReference type="NCBIfam" id="NF045576">
    <property type="entry name" value="BT_3928_fam"/>
    <property type="match status" value="1"/>
</dbReference>
<protein>
    <submittedName>
        <fullName evidence="7">Putative membrane protein YphA (DoxX/SURF4 family)</fullName>
    </submittedName>
</protein>
<evidence type="ECO:0000256" key="3">
    <source>
        <dbReference type="ARBA" id="ARBA00022989"/>
    </source>
</evidence>
<organism evidence="7 8">
    <name type="scientific">Dysgonomonas hofstadii</name>
    <dbReference type="NCBI Taxonomy" id="637886"/>
    <lineage>
        <taxon>Bacteria</taxon>
        <taxon>Pseudomonadati</taxon>
        <taxon>Bacteroidota</taxon>
        <taxon>Bacteroidia</taxon>
        <taxon>Bacteroidales</taxon>
        <taxon>Dysgonomonadaceae</taxon>
        <taxon>Dysgonomonas</taxon>
    </lineage>
</organism>
<feature type="transmembrane region" description="Helical" evidence="5">
    <location>
        <begin position="155"/>
        <end position="175"/>
    </location>
</feature>
<evidence type="ECO:0000259" key="6">
    <source>
        <dbReference type="Pfam" id="PF07291"/>
    </source>
</evidence>
<sequence length="443" mass="51071">MIKKNFIIKVLVEISRIILGVTFIFSGFVKAVDPFGTAYKIEDYLAAFDFSSLSFLALPASALLCIVEFAMGACMLFGLYRKWNSRLMLLVMGFMTLLTLYLAIADPVDDCGCFGDALVITNWQTFYKNIVLLICSVITFIYHERISNLFSGKTYWLAFLYIFIFIGLFTFRNYLLDPLFDFRPYKVGANLPELMDVDEGKGRLEESFLVYTKDGVEKEFTEENYPWEDSTWVFVRMETKVIDEGESSPIKDFVINKLDFNPQKTELLDQYDITREVLSDSNYVFLMISPLLSEMSVSYLSSFEDIENYATDNGYKFYCLTASPTGEIMSWANENVINFDFCTMDERTLKTIIRSNPGLLLLKNGIVINKWADIAVPSESDLVKPLNDLPEYTSIDAEYENKKNMFMVCTFFLIPLLALKGFDFLVYRRRRVEEAKSVEKEEP</sequence>